<protein>
    <recommendedName>
        <fullName evidence="4">HCP-like protein</fullName>
    </recommendedName>
</protein>
<dbReference type="Pfam" id="PF08238">
    <property type="entry name" value="Sel1"/>
    <property type="match status" value="5"/>
</dbReference>
<dbReference type="InterPro" id="IPR006597">
    <property type="entry name" value="Sel1-like"/>
</dbReference>
<organism evidence="2 3">
    <name type="scientific">Coemansia guatemalensis</name>
    <dbReference type="NCBI Taxonomy" id="2761395"/>
    <lineage>
        <taxon>Eukaryota</taxon>
        <taxon>Fungi</taxon>
        <taxon>Fungi incertae sedis</taxon>
        <taxon>Zoopagomycota</taxon>
        <taxon>Kickxellomycotina</taxon>
        <taxon>Kickxellomycetes</taxon>
        <taxon>Kickxellales</taxon>
        <taxon>Kickxellaceae</taxon>
        <taxon>Coemansia</taxon>
    </lineage>
</organism>
<evidence type="ECO:0008006" key="4">
    <source>
        <dbReference type="Google" id="ProtNLM"/>
    </source>
</evidence>
<proteinExistence type="inferred from homology"/>
<dbReference type="Gene3D" id="1.25.40.10">
    <property type="entry name" value="Tetratricopeptide repeat domain"/>
    <property type="match status" value="2"/>
</dbReference>
<dbReference type="SMART" id="SM00671">
    <property type="entry name" value="SEL1"/>
    <property type="match status" value="4"/>
</dbReference>
<dbReference type="GO" id="GO:0036503">
    <property type="term" value="P:ERAD pathway"/>
    <property type="evidence" value="ECO:0007669"/>
    <property type="project" value="TreeGrafter"/>
</dbReference>
<evidence type="ECO:0000256" key="1">
    <source>
        <dbReference type="ARBA" id="ARBA00038101"/>
    </source>
</evidence>
<name>A0A9W8LTG1_9FUNG</name>
<dbReference type="EMBL" id="JANBUO010000093">
    <property type="protein sequence ID" value="KAJ2807657.1"/>
    <property type="molecule type" value="Genomic_DNA"/>
</dbReference>
<evidence type="ECO:0000313" key="3">
    <source>
        <dbReference type="Proteomes" id="UP001140094"/>
    </source>
</evidence>
<comment type="caution">
    <text evidence="2">The sequence shown here is derived from an EMBL/GenBank/DDBJ whole genome shotgun (WGS) entry which is preliminary data.</text>
</comment>
<keyword evidence="3" id="KW-1185">Reference proteome</keyword>
<dbReference type="GO" id="GO:0005789">
    <property type="term" value="C:endoplasmic reticulum membrane"/>
    <property type="evidence" value="ECO:0007669"/>
    <property type="project" value="TreeGrafter"/>
</dbReference>
<gene>
    <name evidence="2" type="ORF">H4R20_001200</name>
</gene>
<dbReference type="InterPro" id="IPR050767">
    <property type="entry name" value="Sel1_AlgK"/>
</dbReference>
<dbReference type="Proteomes" id="UP001140094">
    <property type="component" value="Unassembled WGS sequence"/>
</dbReference>
<accession>A0A9W8LTG1</accession>
<reference evidence="2" key="1">
    <citation type="submission" date="2022-07" db="EMBL/GenBank/DDBJ databases">
        <title>Phylogenomic reconstructions and comparative analyses of Kickxellomycotina fungi.</title>
        <authorList>
            <person name="Reynolds N.K."/>
            <person name="Stajich J.E."/>
            <person name="Barry K."/>
            <person name="Grigoriev I.V."/>
            <person name="Crous P."/>
            <person name="Smith M.E."/>
        </authorList>
    </citation>
    <scope>NUCLEOTIDE SEQUENCE</scope>
    <source>
        <strain evidence="2">NRRL 1565</strain>
    </source>
</reference>
<sequence>MRLRNSSKLLRALSTSGRSAAAVRSAGLLHAYATTASTDKPKRLSLTRQPFPRFETESLEVSAIVPMPEKLEEALTKAKVSISPAQLMKLAYEFVNASRAMDYQQMLEEWRQEVLHVFNGSLPEITLTATMLINTSIDKTMGFALCKVGAEEGYANAAYYYAIVLGVRSFNVRMGRALGSSIIKELVSLGHAPSQMTLAESLLRRNSRDNKRKAIELLEKAAVHMPVAAYKLGDAYRKGSSAEGDIDAAVKWYTHAAKAGVVEGYFALGNMYSRGEGTSDGKPDYKAAFDMFEIAAIRGNVESQYNVGHYYLEGKGVEKDAHLAAEYWGMAAAKRFPIALLNLGKLYAEGKEVPRNIRRGRELLNIAVECSGPDGFIKSQAQTLLDRIEKQQQDTRCVIM</sequence>
<dbReference type="SUPFAM" id="SSF81901">
    <property type="entry name" value="HCP-like"/>
    <property type="match status" value="1"/>
</dbReference>
<dbReference type="InterPro" id="IPR011990">
    <property type="entry name" value="TPR-like_helical_dom_sf"/>
</dbReference>
<dbReference type="OrthoDB" id="2425131at2759"/>
<dbReference type="AlphaFoldDB" id="A0A9W8LTG1"/>
<dbReference type="PANTHER" id="PTHR11102">
    <property type="entry name" value="SEL-1-LIKE PROTEIN"/>
    <property type="match status" value="1"/>
</dbReference>
<evidence type="ECO:0000313" key="2">
    <source>
        <dbReference type="EMBL" id="KAJ2807657.1"/>
    </source>
</evidence>
<comment type="similarity">
    <text evidence="1">Belongs to the sel-1 family.</text>
</comment>
<dbReference type="PANTHER" id="PTHR11102:SF147">
    <property type="entry name" value="SEL1L ADAPTOR SUBUNIT OF ERAD E3 UBIQUITIN LIGASE"/>
    <property type="match status" value="1"/>
</dbReference>